<name>A0AAD9I9A9_9PEZI</name>
<sequence>MHIPTVLLALLAATITTAKRLESADVPAACTAQCTPTMNATQTCDAQLVAQFGGPRRFRGGPGPRLARRQTGVPVAAPLPAGSDARAARRQAEAACVCPAIRDTGAQCQSCIRANGWTGPKMDDIMGMCIGV</sequence>
<dbReference type="AlphaFoldDB" id="A0AAD9I9A9"/>
<evidence type="ECO:0000313" key="3">
    <source>
        <dbReference type="Proteomes" id="UP001217918"/>
    </source>
</evidence>
<dbReference type="EMBL" id="JAQQPM010000007">
    <property type="protein sequence ID" value="KAK2073436.1"/>
    <property type="molecule type" value="Genomic_DNA"/>
</dbReference>
<feature type="chain" id="PRO_5042223919" evidence="1">
    <location>
        <begin position="19"/>
        <end position="132"/>
    </location>
</feature>
<organism evidence="2 3">
    <name type="scientific">Phyllachora maydis</name>
    <dbReference type="NCBI Taxonomy" id="1825666"/>
    <lineage>
        <taxon>Eukaryota</taxon>
        <taxon>Fungi</taxon>
        <taxon>Dikarya</taxon>
        <taxon>Ascomycota</taxon>
        <taxon>Pezizomycotina</taxon>
        <taxon>Sordariomycetes</taxon>
        <taxon>Sordariomycetidae</taxon>
        <taxon>Phyllachorales</taxon>
        <taxon>Phyllachoraceae</taxon>
        <taxon>Phyllachora</taxon>
    </lineage>
</organism>
<comment type="caution">
    <text evidence="2">The sequence shown here is derived from an EMBL/GenBank/DDBJ whole genome shotgun (WGS) entry which is preliminary data.</text>
</comment>
<keyword evidence="1" id="KW-0732">Signal</keyword>
<proteinExistence type="predicted"/>
<reference evidence="2" key="1">
    <citation type="journal article" date="2023" name="Mol. Plant Microbe Interact.">
        <title>Elucidating the Obligate Nature and Biological Capacity of an Invasive Fungal Corn Pathogen.</title>
        <authorList>
            <person name="MacCready J.S."/>
            <person name="Roggenkamp E.M."/>
            <person name="Gdanetz K."/>
            <person name="Chilvers M.I."/>
        </authorList>
    </citation>
    <scope>NUCLEOTIDE SEQUENCE</scope>
    <source>
        <strain evidence="2">PM02</strain>
    </source>
</reference>
<dbReference type="Proteomes" id="UP001217918">
    <property type="component" value="Unassembled WGS sequence"/>
</dbReference>
<accession>A0AAD9I9A9</accession>
<gene>
    <name evidence="2" type="ORF">P8C59_007721</name>
</gene>
<protein>
    <submittedName>
        <fullName evidence="2">Uncharacterized protein</fullName>
    </submittedName>
</protein>
<evidence type="ECO:0000256" key="1">
    <source>
        <dbReference type="SAM" id="SignalP"/>
    </source>
</evidence>
<keyword evidence="3" id="KW-1185">Reference proteome</keyword>
<feature type="signal peptide" evidence="1">
    <location>
        <begin position="1"/>
        <end position="18"/>
    </location>
</feature>
<evidence type="ECO:0000313" key="2">
    <source>
        <dbReference type="EMBL" id="KAK2073436.1"/>
    </source>
</evidence>